<organism evidence="2 3">
    <name type="scientific">Kluyveromyces marxianus</name>
    <name type="common">Yeast</name>
    <name type="synonym">Candida kefyr</name>
    <dbReference type="NCBI Taxonomy" id="4911"/>
    <lineage>
        <taxon>Eukaryota</taxon>
        <taxon>Fungi</taxon>
        <taxon>Dikarya</taxon>
        <taxon>Ascomycota</taxon>
        <taxon>Saccharomycotina</taxon>
        <taxon>Saccharomycetes</taxon>
        <taxon>Saccharomycetales</taxon>
        <taxon>Saccharomycetaceae</taxon>
        <taxon>Kluyveromyces</taxon>
    </lineage>
</organism>
<dbReference type="PANTHER" id="PTHR28289:SF1">
    <property type="entry name" value="DASH COMPLEX SUBUNIT HSK3"/>
    <property type="match status" value="1"/>
</dbReference>
<feature type="coiled-coil region" evidence="1">
    <location>
        <begin position="1"/>
        <end position="35"/>
    </location>
</feature>
<keyword evidence="1" id="KW-0175">Coiled coil</keyword>
<sequence>MDTKQRQYARLAMHLKQLRENLDETCAQVETMAQQSKMITKLGANQAASFIGSSRVFENEMLKK</sequence>
<dbReference type="Pfam" id="PF08227">
    <property type="entry name" value="DASH_Hsk3"/>
    <property type="match status" value="1"/>
</dbReference>
<protein>
    <submittedName>
        <fullName evidence="2">DASH complex subunit HSK3</fullName>
    </submittedName>
</protein>
<proteinExistence type="predicted"/>
<evidence type="ECO:0000313" key="2">
    <source>
        <dbReference type="EMBL" id="QGN15136.1"/>
    </source>
</evidence>
<dbReference type="InterPro" id="IPR013183">
    <property type="entry name" value="Hsk3-like"/>
</dbReference>
<dbReference type="Proteomes" id="UP000422736">
    <property type="component" value="Chromosome 3"/>
</dbReference>
<accession>A0ABX6EU07</accession>
<dbReference type="InterPro" id="IPR042332">
    <property type="entry name" value="Hsk3"/>
</dbReference>
<name>A0ABX6EU07_KLUMA</name>
<gene>
    <name evidence="2" type="primary">HSK3</name>
    <name evidence="2" type="ORF">FIM1_1823</name>
</gene>
<reference evidence="2 3" key="2">
    <citation type="submission" date="2019-11" db="EMBL/GenBank/DDBJ databases">
        <authorList>
            <person name="Lu H."/>
        </authorList>
    </citation>
    <scope>NUCLEOTIDE SEQUENCE [LARGE SCALE GENOMIC DNA]</scope>
    <source>
        <strain evidence="2 3">FIM1</strain>
    </source>
</reference>
<dbReference type="PANTHER" id="PTHR28289">
    <property type="entry name" value="DASH COMPLEX SUBUNIT HSK3"/>
    <property type="match status" value="1"/>
</dbReference>
<dbReference type="EMBL" id="CP015056">
    <property type="protein sequence ID" value="QGN15136.1"/>
    <property type="molecule type" value="Genomic_DNA"/>
</dbReference>
<evidence type="ECO:0000256" key="1">
    <source>
        <dbReference type="SAM" id="Coils"/>
    </source>
</evidence>
<reference evidence="2 3" key="1">
    <citation type="submission" date="2016-03" db="EMBL/GenBank/DDBJ databases">
        <title>How can Kluyveromyces marxianus grow so fast - potential evolutionary course in Saccharomyces Complex revealed by comparative genomics.</title>
        <authorList>
            <person name="Mo W."/>
            <person name="Lu W."/>
            <person name="Yang X."/>
            <person name="Qi J."/>
            <person name="Lv H."/>
        </authorList>
    </citation>
    <scope>NUCLEOTIDE SEQUENCE [LARGE SCALE GENOMIC DNA]</scope>
    <source>
        <strain evidence="2 3">FIM1</strain>
    </source>
</reference>
<keyword evidence="3" id="KW-1185">Reference proteome</keyword>
<evidence type="ECO:0000313" key="3">
    <source>
        <dbReference type="Proteomes" id="UP000422736"/>
    </source>
</evidence>